<evidence type="ECO:0000259" key="2">
    <source>
        <dbReference type="Pfam" id="PF00892"/>
    </source>
</evidence>
<organism evidence="3 4">
    <name type="scientific">Vitreoscilla stercoraria</name>
    <dbReference type="NCBI Taxonomy" id="61"/>
    <lineage>
        <taxon>Bacteria</taxon>
        <taxon>Pseudomonadati</taxon>
        <taxon>Pseudomonadota</taxon>
        <taxon>Betaproteobacteria</taxon>
        <taxon>Neisseriales</taxon>
        <taxon>Neisseriaceae</taxon>
        <taxon>Vitreoscilla</taxon>
    </lineage>
</organism>
<feature type="transmembrane region" description="Helical" evidence="1">
    <location>
        <begin position="182"/>
        <end position="202"/>
    </location>
</feature>
<reference evidence="3" key="1">
    <citation type="submission" date="2021-12" db="EMBL/GenBank/DDBJ databases">
        <authorList>
            <person name="Veyrier F.J."/>
        </authorList>
    </citation>
    <scope>NUCLEOTIDE SEQUENCE</scope>
    <source>
        <strain evidence="3">SAG 1488-6</strain>
    </source>
</reference>
<dbReference type="InterPro" id="IPR000620">
    <property type="entry name" value="EamA_dom"/>
</dbReference>
<feature type="transmembrane region" description="Helical" evidence="1">
    <location>
        <begin position="59"/>
        <end position="80"/>
    </location>
</feature>
<dbReference type="Pfam" id="PF00892">
    <property type="entry name" value="EamA"/>
    <property type="match status" value="1"/>
</dbReference>
<feature type="transmembrane region" description="Helical" evidence="1">
    <location>
        <begin position="28"/>
        <end position="47"/>
    </location>
</feature>
<feature type="transmembrane region" description="Helical" evidence="1">
    <location>
        <begin position="153"/>
        <end position="170"/>
    </location>
</feature>
<reference evidence="3" key="2">
    <citation type="journal article" date="2022" name="Res Sq">
        <title>Evolution of multicellular longitudinally dividing oral cavity symbionts (Neisseriaceae).</title>
        <authorList>
            <person name="Nyongesa S."/>
            <person name="Weber P."/>
            <person name="Bernet E."/>
            <person name="Pullido F."/>
            <person name="Nieckarz M."/>
            <person name="Delaby M."/>
            <person name="Nieves C."/>
            <person name="Viehboeck T."/>
            <person name="Krause N."/>
            <person name="Rivera-Millot A."/>
            <person name="Nakamura A."/>
            <person name="Vischer N."/>
            <person name="VanNieuwenhze M."/>
            <person name="Brun Y."/>
            <person name="Cava F."/>
            <person name="Bulgheresi S."/>
            <person name="Veyrier F."/>
        </authorList>
    </citation>
    <scope>NUCLEOTIDE SEQUENCE</scope>
    <source>
        <strain evidence="3">SAG 1488-6</strain>
    </source>
</reference>
<sequence length="289" mass="31441">MWMLVLCVLCSVAVSVLFKWARPKGLQAAQAIAVNYGVTILATYVLLQPDVSMEKIYVLPWHWVILLGVLLPTVFVFMAQAVYRAGMVRADAAQRLSLVIPLLAAVWIFGEHISGLKGMGVALAVLAVLLIVVKPKSELLQNVQQTNVGTGAGWMLFLVWMGYGIIDIIFKQVAKTGAQFSLLLLVGFVAAAILIWGFLLLSKTRWHGFSLRCGLLLGLLNFANIYFYIKAHQALSDTPSVVFAGVNVGVLSLATVIGVLVYKERLHKINVLGLLVAMVAVACLYASMI</sequence>
<dbReference type="SUPFAM" id="SSF103481">
    <property type="entry name" value="Multidrug resistance efflux transporter EmrE"/>
    <property type="match status" value="2"/>
</dbReference>
<feature type="transmembrane region" description="Helical" evidence="1">
    <location>
        <begin position="92"/>
        <end position="109"/>
    </location>
</feature>
<dbReference type="Proteomes" id="UP000832034">
    <property type="component" value="Chromosome"/>
</dbReference>
<dbReference type="RefSeq" id="WP_019957151.1">
    <property type="nucleotide sequence ID" value="NZ_CP091512.1"/>
</dbReference>
<feature type="transmembrane region" description="Helical" evidence="1">
    <location>
        <begin position="241"/>
        <end position="263"/>
    </location>
</feature>
<feature type="transmembrane region" description="Helical" evidence="1">
    <location>
        <begin position="269"/>
        <end position="288"/>
    </location>
</feature>
<evidence type="ECO:0000313" key="4">
    <source>
        <dbReference type="Proteomes" id="UP000832034"/>
    </source>
</evidence>
<dbReference type="InterPro" id="IPR037185">
    <property type="entry name" value="EmrE-like"/>
</dbReference>
<evidence type="ECO:0000313" key="3">
    <source>
        <dbReference type="EMBL" id="UOO92818.1"/>
    </source>
</evidence>
<evidence type="ECO:0000256" key="1">
    <source>
        <dbReference type="SAM" id="Phobius"/>
    </source>
</evidence>
<keyword evidence="1" id="KW-0472">Membrane</keyword>
<keyword evidence="1" id="KW-1133">Transmembrane helix</keyword>
<proteinExistence type="predicted"/>
<gene>
    <name evidence="3" type="ORF">LVJ81_01865</name>
</gene>
<accession>A0ABY4EBU6</accession>
<dbReference type="EMBL" id="CP091512">
    <property type="protein sequence ID" value="UOO92818.1"/>
    <property type="molecule type" value="Genomic_DNA"/>
</dbReference>
<feature type="domain" description="EamA" evidence="2">
    <location>
        <begin position="2"/>
        <end position="132"/>
    </location>
</feature>
<keyword evidence="1" id="KW-0812">Transmembrane</keyword>
<keyword evidence="4" id="KW-1185">Reference proteome</keyword>
<protein>
    <submittedName>
        <fullName evidence="3">EamA/RhaT family transporter</fullName>
    </submittedName>
</protein>
<name>A0ABY4EBU6_VITST</name>
<feature type="transmembrane region" description="Helical" evidence="1">
    <location>
        <begin position="208"/>
        <end position="229"/>
    </location>
</feature>
<feature type="transmembrane region" description="Helical" evidence="1">
    <location>
        <begin position="116"/>
        <end position="133"/>
    </location>
</feature>